<evidence type="ECO:0008006" key="3">
    <source>
        <dbReference type="Google" id="ProtNLM"/>
    </source>
</evidence>
<sequence length="284" mass="33001">MKHYSLILLAFTFFIASCKRQHISKTSDTQVIDSLKLAESKPANDSLVTQPVITPEVVVTETTDEEKVKIDEIDFKYLKAKAKVSYKSAKDNQSFTVDIRVRKDSLIWMNVSAFGITVATALFNDSLVKLYDKYHGEYKEYSYSSFAEKFNFNVNYDILQALVVGNRPFKKNKSRVTRSNEYYLLKQQENKVLIDNYIGENKKLKKILLTQEDTSNKLTLDFDDFTTLNQFLFPQSSLITLDYQSKEDQKMYQTLVNIKHTKVELLDTPLEFPFRVPEKLLNKN</sequence>
<dbReference type="RefSeq" id="WP_184135061.1">
    <property type="nucleotide sequence ID" value="NZ_JACHKT010000020.1"/>
</dbReference>
<organism evidence="1 2">
    <name type="scientific">Arcicella rosea</name>
    <dbReference type="NCBI Taxonomy" id="502909"/>
    <lineage>
        <taxon>Bacteria</taxon>
        <taxon>Pseudomonadati</taxon>
        <taxon>Bacteroidota</taxon>
        <taxon>Cytophagia</taxon>
        <taxon>Cytophagales</taxon>
        <taxon>Flectobacillaceae</taxon>
        <taxon>Arcicella</taxon>
    </lineage>
</organism>
<comment type="caution">
    <text evidence="1">The sequence shown here is derived from an EMBL/GenBank/DDBJ whole genome shotgun (WGS) entry which is preliminary data.</text>
</comment>
<dbReference type="AlphaFoldDB" id="A0A841EKV0"/>
<protein>
    <recommendedName>
        <fullName evidence="3">DUF4292 domain-containing protein</fullName>
    </recommendedName>
</protein>
<dbReference type="Pfam" id="PF14125">
    <property type="entry name" value="DUF4292"/>
    <property type="match status" value="1"/>
</dbReference>
<evidence type="ECO:0000313" key="1">
    <source>
        <dbReference type="EMBL" id="MBB6004202.1"/>
    </source>
</evidence>
<dbReference type="EMBL" id="JACHKT010000020">
    <property type="protein sequence ID" value="MBB6004202.1"/>
    <property type="molecule type" value="Genomic_DNA"/>
</dbReference>
<proteinExistence type="predicted"/>
<name>A0A841EKV0_9BACT</name>
<keyword evidence="2" id="KW-1185">Reference proteome</keyword>
<evidence type="ECO:0000313" key="2">
    <source>
        <dbReference type="Proteomes" id="UP000524404"/>
    </source>
</evidence>
<dbReference type="Proteomes" id="UP000524404">
    <property type="component" value="Unassembled WGS sequence"/>
</dbReference>
<reference evidence="1 2" key="1">
    <citation type="submission" date="2020-08" db="EMBL/GenBank/DDBJ databases">
        <title>Functional genomics of gut bacteria from endangered species of beetles.</title>
        <authorList>
            <person name="Carlos-Shanley C."/>
        </authorList>
    </citation>
    <scope>NUCLEOTIDE SEQUENCE [LARGE SCALE GENOMIC DNA]</scope>
    <source>
        <strain evidence="1 2">S00070</strain>
    </source>
</reference>
<dbReference type="InterPro" id="IPR025634">
    <property type="entry name" value="DUF4292"/>
</dbReference>
<dbReference type="PROSITE" id="PS51257">
    <property type="entry name" value="PROKAR_LIPOPROTEIN"/>
    <property type="match status" value="1"/>
</dbReference>
<accession>A0A841EKV0</accession>
<gene>
    <name evidence="1" type="ORF">HNP25_002865</name>
</gene>